<evidence type="ECO:0000256" key="4">
    <source>
        <dbReference type="ARBA" id="ARBA00023242"/>
    </source>
</evidence>
<evidence type="ECO:0000259" key="6">
    <source>
        <dbReference type="Pfam" id="PF08167"/>
    </source>
</evidence>
<dbReference type="Pfam" id="PF08167">
    <property type="entry name" value="RIX1"/>
    <property type="match status" value="1"/>
</dbReference>
<dbReference type="GO" id="GO:0006364">
    <property type="term" value="P:rRNA processing"/>
    <property type="evidence" value="ECO:0007669"/>
    <property type="project" value="TreeGrafter"/>
</dbReference>
<gene>
    <name evidence="7" type="ORF">GALMADRAFT_54559</name>
</gene>
<dbReference type="OrthoDB" id="20900at2759"/>
<dbReference type="EMBL" id="KL142368">
    <property type="protein sequence ID" value="KDR83920.1"/>
    <property type="molecule type" value="Genomic_DNA"/>
</dbReference>
<evidence type="ECO:0000313" key="7">
    <source>
        <dbReference type="EMBL" id="KDR83920.1"/>
    </source>
</evidence>
<evidence type="ECO:0000313" key="8">
    <source>
        <dbReference type="Proteomes" id="UP000027222"/>
    </source>
</evidence>
<dbReference type="PANTHER" id="PTHR34105:SF1">
    <property type="entry name" value="PROLINE-, GLUTAMIC ACID- AND LEUCINE-RICH PROTEIN 1"/>
    <property type="match status" value="1"/>
</dbReference>
<comment type="similarity">
    <text evidence="2">Belongs to the RIX1/PELP1 family.</text>
</comment>
<dbReference type="Proteomes" id="UP000027222">
    <property type="component" value="Unassembled WGS sequence"/>
</dbReference>
<keyword evidence="4" id="KW-0539">Nucleus</keyword>
<organism evidence="7 8">
    <name type="scientific">Galerina marginata (strain CBS 339.88)</name>
    <dbReference type="NCBI Taxonomy" id="685588"/>
    <lineage>
        <taxon>Eukaryota</taxon>
        <taxon>Fungi</taxon>
        <taxon>Dikarya</taxon>
        <taxon>Basidiomycota</taxon>
        <taxon>Agaricomycotina</taxon>
        <taxon>Agaricomycetes</taxon>
        <taxon>Agaricomycetidae</taxon>
        <taxon>Agaricales</taxon>
        <taxon>Agaricineae</taxon>
        <taxon>Strophariaceae</taxon>
        <taxon>Galerina</taxon>
    </lineage>
</organism>
<sequence>MEPGSHLKYLLQSQLASDASATRYLPYCLSTLTAESFLPSSHLTKWTTRIHALIHSKDLGTRWAGLCLAYKTALLSQNMMVDSAQSWITGAFPVLSRSEPLPTLKAAIRLLRVILTTAIDIPEFHRQICIPNVVKFTSAVISVAENHPDLELNIMCMETLARMVTLYPTTHRPTSAALFAFCLRRLNGSVISPTNEGILEAASRLYAVLPLTGGKVGAVNLWRKSVDETLAFGWEAFHCLRTTFPVAPNVTRPVPGDDPQVAIPLHRDRLRCSVITIQSLLKTVVHRPVQVPMGNLVKFIFSLLNCSVDGFIDPSIRAMEISVIPDIWTLGCDLLACIAGQFPYRLDSYSGRLLSILAFQLEQKPNTRSQRLSFLKVLDSLLKNCHPADSSILPTRLAKAVLPSITKILVSSSSEGGAENEPSSGKSRNGKKRARNYEGDEVFKTTRLVIYPTEEEGEACLISLDVIQSLFRNPNLASAAQSIIARVIIAILISLPRMAPSSLSSDPTFMQLISDKMENFSFIIGSGTTSVMSKTLPFVIEAALTNDRPKMQRDIGMLLHPRVPPLVRSMPHVESLSLFKAEESQEEAEAVSNLEMASSLHLHNPDEGQGDVVMEECASSITAISNVHEQLSTTTLGPAPFTTVIQQPPKSKAMDRLLNTPSELPPDSQTQDNGQTSGLPPSQKITTVFGSSTGPATESKIGMPSSMIPSLDNEDEDEEMPPIDIESDSEVEED</sequence>
<dbReference type="InterPro" id="IPR016024">
    <property type="entry name" value="ARM-type_fold"/>
</dbReference>
<evidence type="ECO:0000256" key="2">
    <source>
        <dbReference type="ARBA" id="ARBA00010511"/>
    </source>
</evidence>
<protein>
    <recommendedName>
        <fullName evidence="3">Pre-rRNA-processing protein RIX1</fullName>
    </recommendedName>
</protein>
<keyword evidence="8" id="KW-1185">Reference proteome</keyword>
<feature type="compositionally biased region" description="Polar residues" evidence="5">
    <location>
        <begin position="413"/>
        <end position="427"/>
    </location>
</feature>
<reference evidence="8" key="1">
    <citation type="journal article" date="2014" name="Proc. Natl. Acad. Sci. U.S.A.">
        <title>Extensive sampling of basidiomycete genomes demonstrates inadequacy of the white-rot/brown-rot paradigm for wood decay fungi.</title>
        <authorList>
            <person name="Riley R."/>
            <person name="Salamov A.A."/>
            <person name="Brown D.W."/>
            <person name="Nagy L.G."/>
            <person name="Floudas D."/>
            <person name="Held B.W."/>
            <person name="Levasseur A."/>
            <person name="Lombard V."/>
            <person name="Morin E."/>
            <person name="Otillar R."/>
            <person name="Lindquist E.A."/>
            <person name="Sun H."/>
            <person name="LaButti K.M."/>
            <person name="Schmutz J."/>
            <person name="Jabbour D."/>
            <person name="Luo H."/>
            <person name="Baker S.E."/>
            <person name="Pisabarro A.G."/>
            <person name="Walton J.D."/>
            <person name="Blanchette R.A."/>
            <person name="Henrissat B."/>
            <person name="Martin F."/>
            <person name="Cullen D."/>
            <person name="Hibbett D.S."/>
            <person name="Grigoriev I.V."/>
        </authorList>
    </citation>
    <scope>NUCLEOTIDE SEQUENCE [LARGE SCALE GENOMIC DNA]</scope>
    <source>
        <strain evidence="8">CBS 339.88</strain>
    </source>
</reference>
<comment type="subcellular location">
    <subcellularLocation>
        <location evidence="1">Nucleus</location>
    </subcellularLocation>
</comment>
<name>A0A067TL34_GALM3</name>
<dbReference type="STRING" id="685588.A0A067TL34"/>
<dbReference type="SUPFAM" id="SSF48371">
    <property type="entry name" value="ARM repeat"/>
    <property type="match status" value="1"/>
</dbReference>
<dbReference type="AlphaFoldDB" id="A0A067TL34"/>
<feature type="region of interest" description="Disordered" evidence="5">
    <location>
        <begin position="656"/>
        <end position="734"/>
    </location>
</feature>
<feature type="compositionally biased region" description="Polar residues" evidence="5">
    <location>
        <begin position="659"/>
        <end position="696"/>
    </location>
</feature>
<feature type="compositionally biased region" description="Acidic residues" evidence="5">
    <location>
        <begin position="712"/>
        <end position="734"/>
    </location>
</feature>
<dbReference type="HOGENOM" id="CLU_019530_0_0_1"/>
<dbReference type="GO" id="GO:0005634">
    <property type="term" value="C:nucleus"/>
    <property type="evidence" value="ECO:0007669"/>
    <property type="project" value="UniProtKB-SubCell"/>
</dbReference>
<feature type="region of interest" description="Disordered" evidence="5">
    <location>
        <begin position="413"/>
        <end position="436"/>
    </location>
</feature>
<evidence type="ECO:0000256" key="3">
    <source>
        <dbReference type="ARBA" id="ARBA00021502"/>
    </source>
</evidence>
<evidence type="ECO:0000256" key="1">
    <source>
        <dbReference type="ARBA" id="ARBA00004123"/>
    </source>
</evidence>
<dbReference type="PANTHER" id="PTHR34105">
    <property type="entry name" value="PROLINE-, GLUTAMIC ACID- AND LEUCINE-RICH PROTEIN 1"/>
    <property type="match status" value="1"/>
</dbReference>
<proteinExistence type="inferred from homology"/>
<evidence type="ECO:0000256" key="5">
    <source>
        <dbReference type="SAM" id="MobiDB-lite"/>
    </source>
</evidence>
<feature type="domain" description="Pre-rRNA-processing protein RIX1 N-terminal" evidence="6">
    <location>
        <begin position="9"/>
        <end position="189"/>
    </location>
</feature>
<accession>A0A067TL34</accession>
<dbReference type="InterPro" id="IPR012583">
    <property type="entry name" value="RIX1_N"/>
</dbReference>